<evidence type="ECO:0000256" key="2">
    <source>
        <dbReference type="ARBA" id="ARBA00007333"/>
    </source>
</evidence>
<comment type="function">
    <text evidence="12 15">Subunit e, of the mitochondrial membrane ATP synthase complex (F(1)F(0) ATP synthase or Complex V) that produces ATP from ADP in the presence of a proton gradient across the membrane which is generated by electron transport complexes of the respiratory chain. ATP synthase complex consist of a soluble F(1) head domain - the catalytic core - and a membrane F(1) domain - the membrane proton channel. These two domains are linked by a central stalk rotating inside the F(1) region and a stationary peripheral stalk. During catalysis, ATP synthesis in the catalytic domain of F(1) is coupled via a rotary mechanism of the central stalk subunits to proton translocation. In vivo, can only synthesize ATP although its ATP hydrolase activity can be activated artificially in vitro. Part of the complex F(0) domain.</text>
</comment>
<evidence type="ECO:0000256" key="16">
    <source>
        <dbReference type="SAM" id="Coils"/>
    </source>
</evidence>
<evidence type="ECO:0000256" key="5">
    <source>
        <dbReference type="ARBA" id="ARBA00022781"/>
    </source>
</evidence>
<organism evidence="17 18">
    <name type="scientific">Biomphalaria glabrata</name>
    <name type="common">Bloodfluke planorb</name>
    <name type="synonym">Freshwater snail</name>
    <dbReference type="NCBI Taxonomy" id="6526"/>
    <lineage>
        <taxon>Eukaryota</taxon>
        <taxon>Metazoa</taxon>
        <taxon>Spiralia</taxon>
        <taxon>Lophotrochozoa</taxon>
        <taxon>Mollusca</taxon>
        <taxon>Gastropoda</taxon>
        <taxon>Heterobranchia</taxon>
        <taxon>Euthyneura</taxon>
        <taxon>Panpulmonata</taxon>
        <taxon>Hygrophila</taxon>
        <taxon>Lymnaeoidea</taxon>
        <taxon>Planorbidae</taxon>
        <taxon>Biomphalaria</taxon>
    </lineage>
</organism>
<evidence type="ECO:0000256" key="14">
    <source>
        <dbReference type="ARBA" id="ARBA00074682"/>
    </source>
</evidence>
<keyword evidence="8 15" id="KW-0406">Ion transport</keyword>
<comment type="similarity">
    <text evidence="2 15">Belongs to the ATPase e subunit family.</text>
</comment>
<evidence type="ECO:0000313" key="17">
    <source>
        <dbReference type="Proteomes" id="UP001165740"/>
    </source>
</evidence>
<evidence type="ECO:0000256" key="11">
    <source>
        <dbReference type="ARBA" id="ARBA00023310"/>
    </source>
</evidence>
<evidence type="ECO:0000256" key="15">
    <source>
        <dbReference type="RuleBase" id="RU367005"/>
    </source>
</evidence>
<keyword evidence="4 15" id="KW-0138">CF(0)</keyword>
<dbReference type="GO" id="GO:0015986">
    <property type="term" value="P:proton motive force-driven ATP synthesis"/>
    <property type="evidence" value="ECO:0007669"/>
    <property type="project" value="InterPro"/>
</dbReference>
<evidence type="ECO:0000256" key="13">
    <source>
        <dbReference type="ARBA" id="ARBA00064647"/>
    </source>
</evidence>
<evidence type="ECO:0000256" key="4">
    <source>
        <dbReference type="ARBA" id="ARBA00022547"/>
    </source>
</evidence>
<dbReference type="GO" id="GO:0015078">
    <property type="term" value="F:proton transmembrane transporter activity"/>
    <property type="evidence" value="ECO:0007669"/>
    <property type="project" value="InterPro"/>
</dbReference>
<evidence type="ECO:0000256" key="6">
    <source>
        <dbReference type="ARBA" id="ARBA00022792"/>
    </source>
</evidence>
<dbReference type="KEGG" id="bgt:106078660"/>
<dbReference type="AlphaFoldDB" id="A0A9U8EMQ6"/>
<keyword evidence="10" id="KW-0472">Membrane</keyword>
<evidence type="ECO:0000256" key="7">
    <source>
        <dbReference type="ARBA" id="ARBA00022990"/>
    </source>
</evidence>
<accession>A0A9U8EMQ6</accession>
<evidence type="ECO:0000256" key="12">
    <source>
        <dbReference type="ARBA" id="ARBA00057306"/>
    </source>
</evidence>
<keyword evidence="5 15" id="KW-0375">Hydrogen ion transport</keyword>
<evidence type="ECO:0000256" key="8">
    <source>
        <dbReference type="ARBA" id="ARBA00023065"/>
    </source>
</evidence>
<keyword evidence="17" id="KW-1185">Reference proteome</keyword>
<comment type="subunit">
    <text evidence="15">F-type ATPases have 2 components, CF(1) - the catalytic core - and CF(0) - the membrane proton channel. CF(1) and CF(0) have multiple subunits.</text>
</comment>
<dbReference type="GeneID" id="106078660"/>
<dbReference type="PANTHER" id="PTHR12427">
    <property type="entry name" value="ATP SYNTHASE E CHAIN, MITOCHONDRIAL"/>
    <property type="match status" value="1"/>
</dbReference>
<proteinExistence type="inferred from homology"/>
<dbReference type="GO" id="GO:0005743">
    <property type="term" value="C:mitochondrial inner membrane"/>
    <property type="evidence" value="ECO:0007669"/>
    <property type="project" value="UniProtKB-SubCell"/>
</dbReference>
<dbReference type="OMA" id="FCRWSLL"/>
<keyword evidence="3 15" id="KW-0813">Transport</keyword>
<evidence type="ECO:0000313" key="18">
    <source>
        <dbReference type="RefSeq" id="XP_013095071.2"/>
    </source>
</evidence>
<keyword evidence="9 15" id="KW-0496">Mitochondrion</keyword>
<dbReference type="PANTHER" id="PTHR12427:SF1">
    <property type="entry name" value="ATP SYNTHASE SUBUNIT E, MITOCHONDRIAL"/>
    <property type="match status" value="1"/>
</dbReference>
<dbReference type="Proteomes" id="UP001165740">
    <property type="component" value="Chromosome 1"/>
</dbReference>
<keyword evidence="6 15" id="KW-0999">Mitochondrion inner membrane</keyword>
<name>A0A9U8EMQ6_BIOGL</name>
<protein>
    <recommendedName>
        <fullName evidence="14 15">ATP synthase F(0) complex subunit e, mitochondrial</fullName>
    </recommendedName>
</protein>
<evidence type="ECO:0000256" key="9">
    <source>
        <dbReference type="ARBA" id="ARBA00023128"/>
    </source>
</evidence>
<evidence type="ECO:0000256" key="3">
    <source>
        <dbReference type="ARBA" id="ARBA00022448"/>
    </source>
</evidence>
<dbReference type="GO" id="GO:0045259">
    <property type="term" value="C:proton-transporting ATP synthase complex"/>
    <property type="evidence" value="ECO:0007669"/>
    <property type="project" value="UniProtKB-UniRule"/>
</dbReference>
<evidence type="ECO:0000256" key="10">
    <source>
        <dbReference type="ARBA" id="ARBA00023136"/>
    </source>
</evidence>
<keyword evidence="7" id="KW-0007">Acetylation</keyword>
<keyword evidence="11 15" id="KW-0066">ATP synthesis</keyword>
<comment type="subcellular location">
    <subcellularLocation>
        <location evidence="1 15">Mitochondrion inner membrane</location>
    </subcellularLocation>
</comment>
<sequence>MTYTATPQLVQISSMKMWPATPLNPPKQNISPLIRFSRWTALTAGVIYGIYRYNYLSTREVEIQKHENEIKERYRQKMEKIKQQRTEEEMALLGKEAGVASK</sequence>
<feature type="coiled-coil region" evidence="16">
    <location>
        <begin position="64"/>
        <end position="91"/>
    </location>
</feature>
<gene>
    <name evidence="18" type="primary">LOC106078660</name>
</gene>
<dbReference type="Pfam" id="PF05680">
    <property type="entry name" value="ATP-synt_E"/>
    <property type="match status" value="1"/>
</dbReference>
<keyword evidence="16" id="KW-0175">Coiled coil</keyword>
<dbReference type="InterPro" id="IPR008386">
    <property type="entry name" value="ATP_synth_F0_esu_mt"/>
</dbReference>
<dbReference type="OrthoDB" id="9982108at2759"/>
<comment type="subunit">
    <text evidence="13">Component of the ATP synthase complex composed at least of ATP5F1A/subunit alpha, ATP5F1B/subunit beta, ATP5MC1/subunit c (homooctomer), MT-ATP6/subunit a, MT-ATP8/subunit 8, ATP5ME/subunit e, ATP5MF/subunit f, ATP5MG/subunit g, ATP5MK/subunit k, ATP5MJ/subunit j, ATP5F1C/subunit gamma, ATP5F1D/subunit delta, ATP5F1E/subunit epsilon, ATP5PF/subunit F6, ATP5PB/subunit b, ATP5PD/subunit d, ATP5PO/subunit OSCP. ATP synthase complex consists of a soluble F(1) head domain (subunits alpha(3) and beta(3)) - the catalytic core - and a membrane F(0) domain - the membrane proton channel (subunits c, a, 8, e, f, g, k and j). These two domains are linked by a central stalk (subunits gamma, delta, and epsilon) rotating inside the F1 region and a stationary peripheral stalk (subunits F6, b, d, and OSCP).</text>
</comment>
<dbReference type="RefSeq" id="XP_013095071.2">
    <property type="nucleotide sequence ID" value="XM_013239617.2"/>
</dbReference>
<reference evidence="18" key="1">
    <citation type="submission" date="2025-08" db="UniProtKB">
        <authorList>
            <consortium name="RefSeq"/>
        </authorList>
    </citation>
    <scope>IDENTIFICATION</scope>
</reference>
<evidence type="ECO:0000256" key="1">
    <source>
        <dbReference type="ARBA" id="ARBA00004273"/>
    </source>
</evidence>